<accession>A0A0A0LRY6</accession>
<sequence>MEKMEKMICESKKMIMDWGRLPTCIGTTIFSKLVISNLPICRLVCRTWNHIVLDYASATQFQCLTTALLICTNDEAISFLDDSSKVNCNATMQCMDFDSRKHLHANFDLDSELMKSPSLLFDGNWSIHIISQCNGLLYVITNNYEYHGLYNHGIFNPMTNEFIQIPWHDEYGYDVIGFGCGISTKQYKLFRVRTTFPRGGEGRKGMEMDVLRFGNDNKWRYLPFLPSPSHVFVCSAYLNGVIYWLGKVEAKENEVVIHAFDVETEKFESSTILDVGLVDQESLNLYKFKETIYATFIEMTYDSIQVWKMQEKGSWIPEVLVMDDIPNHWRDLTIIEALEDRETILCMVNFRFFCFYNSIFGRRRKKVIPRYREKTRFRSIWKIESLNFGSLSNILSGECQ</sequence>
<reference evidence="3 4" key="1">
    <citation type="journal article" date="2009" name="Nat. Genet.">
        <title>The genome of the cucumber, Cucumis sativus L.</title>
        <authorList>
            <person name="Huang S."/>
            <person name="Li R."/>
            <person name="Zhang Z."/>
            <person name="Li L."/>
            <person name="Gu X."/>
            <person name="Fan W."/>
            <person name="Lucas W.J."/>
            <person name="Wang X."/>
            <person name="Xie B."/>
            <person name="Ni P."/>
            <person name="Ren Y."/>
            <person name="Zhu H."/>
            <person name="Li J."/>
            <person name="Lin K."/>
            <person name="Jin W."/>
            <person name="Fei Z."/>
            <person name="Li G."/>
            <person name="Staub J."/>
            <person name="Kilian A."/>
            <person name="van der Vossen E.A."/>
            <person name="Wu Y."/>
            <person name="Guo J."/>
            <person name="He J."/>
            <person name="Jia Z."/>
            <person name="Ren Y."/>
            <person name="Tian G."/>
            <person name="Lu Y."/>
            <person name="Ruan J."/>
            <person name="Qian W."/>
            <person name="Wang M."/>
            <person name="Huang Q."/>
            <person name="Li B."/>
            <person name="Xuan Z."/>
            <person name="Cao J."/>
            <person name="Asan"/>
            <person name="Wu Z."/>
            <person name="Zhang J."/>
            <person name="Cai Q."/>
            <person name="Bai Y."/>
            <person name="Zhao B."/>
            <person name="Han Y."/>
            <person name="Li Y."/>
            <person name="Li X."/>
            <person name="Wang S."/>
            <person name="Shi Q."/>
            <person name="Liu S."/>
            <person name="Cho W.K."/>
            <person name="Kim J.Y."/>
            <person name="Xu Y."/>
            <person name="Heller-Uszynska K."/>
            <person name="Miao H."/>
            <person name="Cheng Z."/>
            <person name="Zhang S."/>
            <person name="Wu J."/>
            <person name="Yang Y."/>
            <person name="Kang H."/>
            <person name="Li M."/>
            <person name="Liang H."/>
            <person name="Ren X."/>
            <person name="Shi Z."/>
            <person name="Wen M."/>
            <person name="Jian M."/>
            <person name="Yang H."/>
            <person name="Zhang G."/>
            <person name="Yang Z."/>
            <person name="Chen R."/>
            <person name="Liu S."/>
            <person name="Li J."/>
            <person name="Ma L."/>
            <person name="Liu H."/>
            <person name="Zhou Y."/>
            <person name="Zhao J."/>
            <person name="Fang X."/>
            <person name="Li G."/>
            <person name="Fang L."/>
            <person name="Li Y."/>
            <person name="Liu D."/>
            <person name="Zheng H."/>
            <person name="Zhang Y."/>
            <person name="Qin N."/>
            <person name="Li Z."/>
            <person name="Yang G."/>
            <person name="Yang S."/>
            <person name="Bolund L."/>
            <person name="Kristiansen K."/>
            <person name="Zheng H."/>
            <person name="Li S."/>
            <person name="Zhang X."/>
            <person name="Yang H."/>
            <person name="Wang J."/>
            <person name="Sun R."/>
            <person name="Zhang B."/>
            <person name="Jiang S."/>
            <person name="Wang J."/>
            <person name="Du Y."/>
            <person name="Li S."/>
        </authorList>
    </citation>
    <scope>NUCLEOTIDE SEQUENCE [LARGE SCALE GENOMIC DNA]</scope>
    <source>
        <strain evidence="4">cv. 9930</strain>
    </source>
</reference>
<evidence type="ECO:0000259" key="2">
    <source>
        <dbReference type="Pfam" id="PF12937"/>
    </source>
</evidence>
<dbReference type="NCBIfam" id="TIGR01640">
    <property type="entry name" value="F_box_assoc_1"/>
    <property type="match status" value="1"/>
</dbReference>
<feature type="domain" description="F-box" evidence="2">
    <location>
        <begin position="18"/>
        <end position="54"/>
    </location>
</feature>
<dbReference type="Pfam" id="PF07734">
    <property type="entry name" value="FBA_1"/>
    <property type="match status" value="1"/>
</dbReference>
<dbReference type="InterPro" id="IPR006527">
    <property type="entry name" value="F-box-assoc_dom_typ1"/>
</dbReference>
<protein>
    <recommendedName>
        <fullName evidence="5">F-box domain-containing protein</fullName>
    </recommendedName>
</protein>
<reference evidence="3 4" key="4">
    <citation type="journal article" date="2011" name="BMC Genomics">
        <title>RNA-Seq improves annotation of protein-coding genes in the cucumber genome.</title>
        <authorList>
            <person name="Li Z."/>
            <person name="Zhang Z."/>
            <person name="Yan P."/>
            <person name="Huang S."/>
            <person name="Fei Z."/>
            <person name="Lin K."/>
        </authorList>
    </citation>
    <scope>NUCLEOTIDE SEQUENCE [LARGE SCALE GENOMIC DNA]</scope>
    <source>
        <strain evidence="4">cv. 9930</strain>
    </source>
</reference>
<dbReference type="InterPro" id="IPR036047">
    <property type="entry name" value="F-box-like_dom_sf"/>
</dbReference>
<dbReference type="Gene3D" id="1.20.1280.50">
    <property type="match status" value="1"/>
</dbReference>
<dbReference type="Gramene" id="KGN63784">
    <property type="protein sequence ID" value="KGN63784"/>
    <property type="gene ID" value="Csa_1G015760"/>
</dbReference>
<dbReference type="InterPro" id="IPR001810">
    <property type="entry name" value="F-box_dom"/>
</dbReference>
<name>A0A0A0LRY6_CUCSA</name>
<dbReference type="EMBL" id="CM002922">
    <property type="protein sequence ID" value="KGN63784.1"/>
    <property type="molecule type" value="Genomic_DNA"/>
</dbReference>
<keyword evidence="4" id="KW-1185">Reference proteome</keyword>
<dbReference type="KEGG" id="csv:101222225"/>
<dbReference type="InterPro" id="IPR017451">
    <property type="entry name" value="F-box-assoc_interact_dom"/>
</dbReference>
<proteinExistence type="predicted"/>
<organism evidence="3 4">
    <name type="scientific">Cucumis sativus</name>
    <name type="common">Cucumber</name>
    <dbReference type="NCBI Taxonomy" id="3659"/>
    <lineage>
        <taxon>Eukaryota</taxon>
        <taxon>Viridiplantae</taxon>
        <taxon>Streptophyta</taxon>
        <taxon>Embryophyta</taxon>
        <taxon>Tracheophyta</taxon>
        <taxon>Spermatophyta</taxon>
        <taxon>Magnoliopsida</taxon>
        <taxon>eudicotyledons</taxon>
        <taxon>Gunneridae</taxon>
        <taxon>Pentapetalae</taxon>
        <taxon>rosids</taxon>
        <taxon>fabids</taxon>
        <taxon>Cucurbitales</taxon>
        <taxon>Cucurbitaceae</taxon>
        <taxon>Benincaseae</taxon>
        <taxon>Cucumis</taxon>
    </lineage>
</organism>
<dbReference type="SUPFAM" id="SSF81383">
    <property type="entry name" value="F-box domain"/>
    <property type="match status" value="1"/>
</dbReference>
<evidence type="ECO:0000313" key="4">
    <source>
        <dbReference type="Proteomes" id="UP000029981"/>
    </source>
</evidence>
<gene>
    <name evidence="3" type="ORF">Csa_1G015760</name>
</gene>
<reference evidence="3 4" key="2">
    <citation type="journal article" date="2009" name="PLoS ONE">
        <title>An integrated genetic and cytogenetic map of the cucumber genome.</title>
        <authorList>
            <person name="Ren Y."/>
            <person name="Zhang Z."/>
            <person name="Liu J."/>
            <person name="Staub J.E."/>
            <person name="Han Y."/>
            <person name="Cheng Z."/>
            <person name="Li X."/>
            <person name="Lu J."/>
            <person name="Miao H."/>
            <person name="Kang H."/>
            <person name="Xie B."/>
            <person name="Gu X."/>
            <person name="Wang X."/>
            <person name="Du Y."/>
            <person name="Jin W."/>
            <person name="Huang S."/>
        </authorList>
    </citation>
    <scope>NUCLEOTIDE SEQUENCE [LARGE SCALE GENOMIC DNA]</scope>
    <source>
        <strain evidence="4">cv. 9930</strain>
    </source>
</reference>
<evidence type="ECO:0000313" key="3">
    <source>
        <dbReference type="EMBL" id="KGN63784.1"/>
    </source>
</evidence>
<evidence type="ECO:0000259" key="1">
    <source>
        <dbReference type="Pfam" id="PF07734"/>
    </source>
</evidence>
<dbReference type="PANTHER" id="PTHR31672">
    <property type="entry name" value="BNACNNG10540D PROTEIN"/>
    <property type="match status" value="1"/>
</dbReference>
<dbReference type="AlphaFoldDB" id="A0A0A0LRY6"/>
<dbReference type="Pfam" id="PF12937">
    <property type="entry name" value="F-box-like"/>
    <property type="match status" value="1"/>
</dbReference>
<dbReference type="OrthoDB" id="5319261at2759"/>
<evidence type="ECO:0008006" key="5">
    <source>
        <dbReference type="Google" id="ProtNLM"/>
    </source>
</evidence>
<reference evidence="3 4" key="3">
    <citation type="journal article" date="2010" name="BMC Genomics">
        <title>Transcriptome sequencing and comparative analysis of cucumber flowers with different sex types.</title>
        <authorList>
            <person name="Guo S."/>
            <person name="Zheng Y."/>
            <person name="Joung J.G."/>
            <person name="Liu S."/>
            <person name="Zhang Z."/>
            <person name="Crasta O.R."/>
            <person name="Sobral B.W."/>
            <person name="Xu Y."/>
            <person name="Huang S."/>
            <person name="Fei Z."/>
        </authorList>
    </citation>
    <scope>NUCLEOTIDE SEQUENCE [LARGE SCALE GENOMIC DNA]</scope>
    <source>
        <strain evidence="4">cv. 9930</strain>
    </source>
</reference>
<dbReference type="InterPro" id="IPR050796">
    <property type="entry name" value="SCF_F-box_component"/>
</dbReference>
<dbReference type="Proteomes" id="UP000029981">
    <property type="component" value="Chromosome 1"/>
</dbReference>
<feature type="domain" description="F-box associated beta-propeller type 1" evidence="1">
    <location>
        <begin position="106"/>
        <end position="317"/>
    </location>
</feature>